<dbReference type="Gene3D" id="3.30.70.270">
    <property type="match status" value="1"/>
</dbReference>
<dbReference type="SUPFAM" id="SSF141868">
    <property type="entry name" value="EAL domain-like"/>
    <property type="match status" value="1"/>
</dbReference>
<dbReference type="InterPro" id="IPR001633">
    <property type="entry name" value="EAL_dom"/>
</dbReference>
<dbReference type="InterPro" id="IPR043128">
    <property type="entry name" value="Rev_trsase/Diguanyl_cyclase"/>
</dbReference>
<dbReference type="SMART" id="SM00304">
    <property type="entry name" value="HAMP"/>
    <property type="match status" value="1"/>
</dbReference>
<dbReference type="Pfam" id="PF16448">
    <property type="entry name" value="LapD_MoxY_N"/>
    <property type="match status" value="1"/>
</dbReference>
<dbReference type="Gene3D" id="6.20.270.20">
    <property type="entry name" value="LapD/MoxY periplasmic domain"/>
    <property type="match status" value="1"/>
</dbReference>
<dbReference type="PANTHER" id="PTHR33121">
    <property type="entry name" value="CYCLIC DI-GMP PHOSPHODIESTERASE PDEF"/>
    <property type="match status" value="1"/>
</dbReference>
<organism evidence="4 5">
    <name type="scientific">Psychromonas arctica</name>
    <dbReference type="NCBI Taxonomy" id="168275"/>
    <lineage>
        <taxon>Bacteria</taxon>
        <taxon>Pseudomonadati</taxon>
        <taxon>Pseudomonadota</taxon>
        <taxon>Gammaproteobacteria</taxon>
        <taxon>Alteromonadales</taxon>
        <taxon>Psychromonadaceae</taxon>
        <taxon>Psychromonas</taxon>
    </lineage>
</organism>
<sequence>MTLFNQINSLLLGLFLLVVTSLAYFQFTETKGFMESQISSDLNNTTNALTLMLKPHLETGDVASAETVINVIFEGGFYKKVSLTWLDNDKTQVWDNPIKVEGVPQWFLNLELFGPQSTESTITNGWIQLATLKLEANPAIGYSQLWKVMRDTLITLTILFVLSLTILRFRLRKILAPLHRVAGQAKLIAKREFQPDLETPDTIELKEVVLAINSMSGQLQTMFSQLDTEVVSLKNEKLTDKVSQLPNRLYLNSQLGSWIKDPGYGGLLIARLDWLEKIDEQFGYQVRDNTIQILAKEMQQSLPALAPCVIARISSREFVFLVTKASPQQLKVYVQHVIRLINQAIVSANYKDEEQFAIGVAVRTQGISASKLLGNADDALQSALNNNEVSHWFENNQEQELELTQWRELLQEAIIQRHFLLQWHPVMSFKNDNVMQREIYSGLQIGENVIRAAQFMPYIEQLELGSEFDQSLLKDIAEHPTLLANQEKVAINITQDSVLDINFHNWLGLFLSRQKNPDRFHFEIQESTVLAYPKQSQKFTNIVKEKEGKVGIDHYGRKMGSVAYLQTIKPDYVKLDQSLSCNSSNDVEVNEITERLALSRAVINTARGLDIEVIITAVEDNEQLERLIGLHANGYQGFITPPSYIY</sequence>
<dbReference type="Pfam" id="PF00563">
    <property type="entry name" value="EAL"/>
    <property type="match status" value="1"/>
</dbReference>
<dbReference type="InterPro" id="IPR035919">
    <property type="entry name" value="EAL_sf"/>
</dbReference>
<dbReference type="InterPro" id="IPR029787">
    <property type="entry name" value="Nucleotide_cyclase"/>
</dbReference>
<dbReference type="CDD" id="cd01948">
    <property type="entry name" value="EAL"/>
    <property type="match status" value="1"/>
</dbReference>
<dbReference type="SUPFAM" id="SSF55073">
    <property type="entry name" value="Nucleotide cyclase"/>
    <property type="match status" value="1"/>
</dbReference>
<evidence type="ECO:0000313" key="4">
    <source>
        <dbReference type="EMBL" id="MEL0660669.1"/>
    </source>
</evidence>
<evidence type="ECO:0000259" key="3">
    <source>
        <dbReference type="PROSITE" id="PS50887"/>
    </source>
</evidence>
<dbReference type="PANTHER" id="PTHR33121:SF79">
    <property type="entry name" value="CYCLIC DI-GMP PHOSPHODIESTERASE PDED-RELATED"/>
    <property type="match status" value="1"/>
</dbReference>
<dbReference type="Gene3D" id="3.30.110.200">
    <property type="match status" value="1"/>
</dbReference>
<proteinExistence type="predicted"/>
<dbReference type="SMART" id="SM00052">
    <property type="entry name" value="EAL"/>
    <property type="match status" value="1"/>
</dbReference>
<evidence type="ECO:0000259" key="2">
    <source>
        <dbReference type="PROSITE" id="PS50885"/>
    </source>
</evidence>
<evidence type="ECO:0000259" key="1">
    <source>
        <dbReference type="PROSITE" id="PS50883"/>
    </source>
</evidence>
<comment type="caution">
    <text evidence="4">The sequence shown here is derived from an EMBL/GenBank/DDBJ whole genome shotgun (WGS) entry which is preliminary data.</text>
</comment>
<dbReference type="PROSITE" id="PS50883">
    <property type="entry name" value="EAL"/>
    <property type="match status" value="1"/>
</dbReference>
<name>A0ABU9HFN8_9GAMM</name>
<feature type="domain" description="GGDEF" evidence="3">
    <location>
        <begin position="263"/>
        <end position="394"/>
    </location>
</feature>
<dbReference type="EMBL" id="JBAKBA010000051">
    <property type="protein sequence ID" value="MEL0660669.1"/>
    <property type="molecule type" value="Genomic_DNA"/>
</dbReference>
<dbReference type="InterPro" id="IPR050706">
    <property type="entry name" value="Cyclic-di-GMP_PDE-like"/>
</dbReference>
<dbReference type="PROSITE" id="PS50887">
    <property type="entry name" value="GGDEF"/>
    <property type="match status" value="1"/>
</dbReference>
<dbReference type="PROSITE" id="PS50885">
    <property type="entry name" value="HAMP"/>
    <property type="match status" value="1"/>
</dbReference>
<reference evidence="4 5" key="1">
    <citation type="submission" date="2024-02" db="EMBL/GenBank/DDBJ databases">
        <title>Bacteria isolated from the canopy kelp, Nereocystis luetkeana.</title>
        <authorList>
            <person name="Pfister C.A."/>
            <person name="Younker I.T."/>
            <person name="Light S.H."/>
        </authorList>
    </citation>
    <scope>NUCLEOTIDE SEQUENCE [LARGE SCALE GENOMIC DNA]</scope>
    <source>
        <strain evidence="4 5">TI.2.07</strain>
    </source>
</reference>
<dbReference type="SMART" id="SM00267">
    <property type="entry name" value="GGDEF"/>
    <property type="match status" value="1"/>
</dbReference>
<dbReference type="Gene3D" id="3.20.20.450">
    <property type="entry name" value="EAL domain"/>
    <property type="match status" value="1"/>
</dbReference>
<dbReference type="Gene3D" id="6.10.340.10">
    <property type="match status" value="1"/>
</dbReference>
<gene>
    <name evidence="4" type="ORF">V6255_16155</name>
</gene>
<accession>A0ABU9HFN8</accession>
<dbReference type="InterPro" id="IPR032244">
    <property type="entry name" value="LapD_MoxY_N"/>
</dbReference>
<evidence type="ECO:0000313" key="5">
    <source>
        <dbReference type="Proteomes" id="UP001366060"/>
    </source>
</evidence>
<dbReference type="InterPro" id="IPR003660">
    <property type="entry name" value="HAMP_dom"/>
</dbReference>
<dbReference type="Proteomes" id="UP001366060">
    <property type="component" value="Unassembled WGS sequence"/>
</dbReference>
<dbReference type="InterPro" id="IPR042461">
    <property type="entry name" value="LapD_MoxY_peri_C"/>
</dbReference>
<dbReference type="Pfam" id="PF00990">
    <property type="entry name" value="GGDEF"/>
    <property type="match status" value="1"/>
</dbReference>
<dbReference type="InterPro" id="IPR000160">
    <property type="entry name" value="GGDEF_dom"/>
</dbReference>
<feature type="domain" description="HAMP" evidence="2">
    <location>
        <begin position="172"/>
        <end position="224"/>
    </location>
</feature>
<keyword evidence="5" id="KW-1185">Reference proteome</keyword>
<dbReference type="RefSeq" id="WP_341629077.1">
    <property type="nucleotide sequence ID" value="NZ_JBAKBA010000051.1"/>
</dbReference>
<protein>
    <submittedName>
        <fullName evidence="4">EAL domain-containing protein</fullName>
    </submittedName>
</protein>
<feature type="domain" description="EAL" evidence="1">
    <location>
        <begin position="403"/>
        <end position="646"/>
    </location>
</feature>